<dbReference type="STRING" id="1798407.A3A16_02275"/>
<evidence type="ECO:0000256" key="3">
    <source>
        <dbReference type="ARBA" id="ARBA00022917"/>
    </source>
</evidence>
<dbReference type="AlphaFoldDB" id="A0A1G1ZNX7"/>
<gene>
    <name evidence="4" type="primary">infA</name>
    <name evidence="7" type="ORF">A3A16_02275</name>
</gene>
<dbReference type="CDD" id="cd04451">
    <property type="entry name" value="S1_IF1"/>
    <property type="match status" value="1"/>
</dbReference>
<name>A0A1G1ZNX7_9BACT</name>
<keyword evidence="3 4" id="KW-0648">Protein biosynthesis</keyword>
<evidence type="ECO:0000313" key="8">
    <source>
        <dbReference type="Proteomes" id="UP000177942"/>
    </source>
</evidence>
<protein>
    <recommendedName>
        <fullName evidence="4 5">Translation initiation factor IF-1</fullName>
    </recommendedName>
</protein>
<comment type="subunit">
    <text evidence="4">Component of the 30S ribosomal translation pre-initiation complex which assembles on the 30S ribosome in the order IF-2 and IF-3, IF-1 and N-formylmethionyl-tRNA(fMet); mRNA recruitment can occur at any time during PIC assembly.</text>
</comment>
<comment type="caution">
    <text evidence="7">The sequence shown here is derived from an EMBL/GenBank/DDBJ whole genome shotgun (WGS) entry which is preliminary data.</text>
</comment>
<organism evidence="7 8">
    <name type="scientific">Candidatus Harrisonbacteria bacterium RIFCSPLOWO2_01_FULL_44_18</name>
    <dbReference type="NCBI Taxonomy" id="1798407"/>
    <lineage>
        <taxon>Bacteria</taxon>
        <taxon>Candidatus Harrisoniibacteriota</taxon>
    </lineage>
</organism>
<dbReference type="GO" id="GO:0005829">
    <property type="term" value="C:cytosol"/>
    <property type="evidence" value="ECO:0007669"/>
    <property type="project" value="TreeGrafter"/>
</dbReference>
<accession>A0A1G1ZNX7</accession>
<evidence type="ECO:0000256" key="2">
    <source>
        <dbReference type="ARBA" id="ARBA00022540"/>
    </source>
</evidence>
<evidence type="ECO:0000256" key="1">
    <source>
        <dbReference type="ARBA" id="ARBA00010939"/>
    </source>
</evidence>
<reference evidence="7 8" key="1">
    <citation type="journal article" date="2016" name="Nat. Commun.">
        <title>Thousands of microbial genomes shed light on interconnected biogeochemical processes in an aquifer system.</title>
        <authorList>
            <person name="Anantharaman K."/>
            <person name="Brown C.T."/>
            <person name="Hug L.A."/>
            <person name="Sharon I."/>
            <person name="Castelle C.J."/>
            <person name="Probst A.J."/>
            <person name="Thomas B.C."/>
            <person name="Singh A."/>
            <person name="Wilkins M.J."/>
            <person name="Karaoz U."/>
            <person name="Brodie E.L."/>
            <person name="Williams K.H."/>
            <person name="Hubbard S.S."/>
            <person name="Banfield J.F."/>
        </authorList>
    </citation>
    <scope>NUCLEOTIDE SEQUENCE [LARGE SCALE GENOMIC DNA]</scope>
</reference>
<dbReference type="PROSITE" id="PS50832">
    <property type="entry name" value="S1_IF1_TYPE"/>
    <property type="match status" value="1"/>
</dbReference>
<dbReference type="GO" id="GO:0043022">
    <property type="term" value="F:ribosome binding"/>
    <property type="evidence" value="ECO:0007669"/>
    <property type="project" value="UniProtKB-UniRule"/>
</dbReference>
<dbReference type="InterPro" id="IPR012340">
    <property type="entry name" value="NA-bd_OB-fold"/>
</dbReference>
<dbReference type="Pfam" id="PF01176">
    <property type="entry name" value="eIF-1a"/>
    <property type="match status" value="1"/>
</dbReference>
<dbReference type="Proteomes" id="UP000177942">
    <property type="component" value="Unassembled WGS sequence"/>
</dbReference>
<keyword evidence="2 4" id="KW-0396">Initiation factor</keyword>
<dbReference type="InterPro" id="IPR006196">
    <property type="entry name" value="RNA-binding_domain_S1_IF1"/>
</dbReference>
<keyword evidence="4" id="KW-0699">rRNA-binding</keyword>
<dbReference type="HAMAP" id="MF_00075">
    <property type="entry name" value="IF_1"/>
    <property type="match status" value="1"/>
</dbReference>
<feature type="domain" description="S1-like" evidence="6">
    <location>
        <begin position="1"/>
        <end position="72"/>
    </location>
</feature>
<evidence type="ECO:0000256" key="4">
    <source>
        <dbReference type="HAMAP-Rule" id="MF_00075"/>
    </source>
</evidence>
<keyword evidence="4" id="KW-0963">Cytoplasm</keyword>
<dbReference type="PANTHER" id="PTHR33370:SF1">
    <property type="entry name" value="TRANSLATION INITIATION FACTOR IF-1, CHLOROPLASTIC"/>
    <property type="match status" value="1"/>
</dbReference>
<dbReference type="GO" id="GO:0003743">
    <property type="term" value="F:translation initiation factor activity"/>
    <property type="evidence" value="ECO:0007669"/>
    <property type="project" value="UniProtKB-UniRule"/>
</dbReference>
<proteinExistence type="inferred from homology"/>
<sequence length="72" mass="8242">MPNNKNVKRVDGIVTEALPATTFRVRFADGQEVLAHLSGKMRIYYIKILPGDRVTVELSPYDTKRGRIVRRL</sequence>
<dbReference type="FunFam" id="2.40.50.140:FF:000002">
    <property type="entry name" value="Translation initiation factor IF-1"/>
    <property type="match status" value="1"/>
</dbReference>
<dbReference type="SUPFAM" id="SSF50249">
    <property type="entry name" value="Nucleic acid-binding proteins"/>
    <property type="match status" value="1"/>
</dbReference>
<evidence type="ECO:0000256" key="5">
    <source>
        <dbReference type="NCBIfam" id="TIGR00008"/>
    </source>
</evidence>
<dbReference type="GO" id="GO:0019843">
    <property type="term" value="F:rRNA binding"/>
    <property type="evidence" value="ECO:0007669"/>
    <property type="project" value="UniProtKB-UniRule"/>
</dbReference>
<comment type="subcellular location">
    <subcellularLocation>
        <location evidence="4">Cytoplasm</location>
    </subcellularLocation>
</comment>
<dbReference type="SMART" id="SM00316">
    <property type="entry name" value="S1"/>
    <property type="match status" value="1"/>
</dbReference>
<dbReference type="InterPro" id="IPR003029">
    <property type="entry name" value="S1_domain"/>
</dbReference>
<dbReference type="EMBL" id="MHJJ01000006">
    <property type="protein sequence ID" value="OGY65866.1"/>
    <property type="molecule type" value="Genomic_DNA"/>
</dbReference>
<comment type="similarity">
    <text evidence="1 4">Belongs to the IF-1 family.</text>
</comment>
<keyword evidence="4" id="KW-0694">RNA-binding</keyword>
<dbReference type="PANTHER" id="PTHR33370">
    <property type="entry name" value="TRANSLATION INITIATION FACTOR IF-1, CHLOROPLASTIC"/>
    <property type="match status" value="1"/>
</dbReference>
<dbReference type="InterPro" id="IPR004368">
    <property type="entry name" value="TIF_IF1"/>
</dbReference>
<comment type="function">
    <text evidence="4">One of the essential components for the initiation of protein synthesis. Stabilizes the binding of IF-2 and IF-3 on the 30S subunit to which N-formylmethionyl-tRNA(fMet) subsequently binds. Helps modulate mRNA selection, yielding the 30S pre-initiation complex (PIC). Upon addition of the 50S ribosomal subunit IF-1, IF-2 and IF-3 are released leaving the mature 70S translation initiation complex.</text>
</comment>
<evidence type="ECO:0000259" key="6">
    <source>
        <dbReference type="PROSITE" id="PS50832"/>
    </source>
</evidence>
<dbReference type="NCBIfam" id="TIGR00008">
    <property type="entry name" value="infA"/>
    <property type="match status" value="1"/>
</dbReference>
<evidence type="ECO:0000313" key="7">
    <source>
        <dbReference type="EMBL" id="OGY65866.1"/>
    </source>
</evidence>
<dbReference type="Gene3D" id="2.40.50.140">
    <property type="entry name" value="Nucleic acid-binding proteins"/>
    <property type="match status" value="1"/>
</dbReference>